<evidence type="ECO:0000313" key="2">
    <source>
        <dbReference type="Proteomes" id="UP000570361"/>
    </source>
</evidence>
<organism evidence="1 2">
    <name type="scientific">Paenibacillus phyllosphaerae</name>
    <dbReference type="NCBI Taxonomy" id="274593"/>
    <lineage>
        <taxon>Bacteria</taxon>
        <taxon>Bacillati</taxon>
        <taxon>Bacillota</taxon>
        <taxon>Bacilli</taxon>
        <taxon>Bacillales</taxon>
        <taxon>Paenibacillaceae</taxon>
        <taxon>Paenibacillus</taxon>
    </lineage>
</organism>
<reference evidence="1 2" key="1">
    <citation type="submission" date="2020-08" db="EMBL/GenBank/DDBJ databases">
        <title>Genomic Encyclopedia of Type Strains, Phase III (KMG-III): the genomes of soil and plant-associated and newly described type strains.</title>
        <authorList>
            <person name="Whitman W."/>
        </authorList>
    </citation>
    <scope>NUCLEOTIDE SEQUENCE [LARGE SCALE GENOMIC DNA]</scope>
    <source>
        <strain evidence="1 2">CECT 5862</strain>
    </source>
</reference>
<dbReference type="Proteomes" id="UP000570361">
    <property type="component" value="Unassembled WGS sequence"/>
</dbReference>
<accession>A0A7W5AUW3</accession>
<dbReference type="AlphaFoldDB" id="A0A7W5AUW3"/>
<proteinExistence type="predicted"/>
<protein>
    <submittedName>
        <fullName evidence="1">Uncharacterized protein</fullName>
    </submittedName>
</protein>
<gene>
    <name evidence="1" type="ORF">FHS18_001170</name>
</gene>
<sequence length="47" mass="5542">MEKPKTPKKSMRQFIGILKSDITYEEEKIRDAVGEEVIENYLKSIKK</sequence>
<dbReference type="EMBL" id="JACHXK010000002">
    <property type="protein sequence ID" value="MBB3109118.1"/>
    <property type="molecule type" value="Genomic_DNA"/>
</dbReference>
<name>A0A7W5AUW3_9BACL</name>
<evidence type="ECO:0000313" key="1">
    <source>
        <dbReference type="EMBL" id="MBB3109118.1"/>
    </source>
</evidence>
<keyword evidence="2" id="KW-1185">Reference proteome</keyword>
<comment type="caution">
    <text evidence="1">The sequence shown here is derived from an EMBL/GenBank/DDBJ whole genome shotgun (WGS) entry which is preliminary data.</text>
</comment>
<dbReference type="RefSeq" id="WP_183597902.1">
    <property type="nucleotide sequence ID" value="NZ_JACHXK010000002.1"/>
</dbReference>